<protein>
    <recommendedName>
        <fullName evidence="16">Alternative oxidase</fullName>
    </recommendedName>
</protein>
<feature type="transmembrane region" description="Helical" evidence="13">
    <location>
        <begin position="269"/>
        <end position="289"/>
    </location>
</feature>
<evidence type="ECO:0000256" key="1">
    <source>
        <dbReference type="ARBA" id="ARBA00001962"/>
    </source>
</evidence>
<accession>A0ABP8W8U7</accession>
<keyword evidence="7" id="KW-0249">Electron transport</keyword>
<keyword evidence="9" id="KW-0560">Oxidoreductase</keyword>
<keyword evidence="11 13" id="KW-0472">Membrane</keyword>
<dbReference type="InterPro" id="IPR038659">
    <property type="entry name" value="AOX_sf"/>
</dbReference>
<dbReference type="Proteomes" id="UP001500325">
    <property type="component" value="Unassembled WGS sequence"/>
</dbReference>
<evidence type="ECO:0000256" key="6">
    <source>
        <dbReference type="ARBA" id="ARBA00022723"/>
    </source>
</evidence>
<keyword evidence="15" id="KW-1185">Reference proteome</keyword>
<dbReference type="Gene3D" id="1.20.1260.140">
    <property type="entry name" value="Alternative oxidase"/>
    <property type="match status" value="1"/>
</dbReference>
<keyword evidence="8 13" id="KW-1133">Transmembrane helix</keyword>
<dbReference type="Pfam" id="PF01786">
    <property type="entry name" value="AOX"/>
    <property type="match status" value="1"/>
</dbReference>
<comment type="cofactor">
    <cofactor evidence="1">
        <name>Fe cation</name>
        <dbReference type="ChEBI" id="CHEBI:24875"/>
    </cofactor>
</comment>
<evidence type="ECO:0000256" key="7">
    <source>
        <dbReference type="ARBA" id="ARBA00022982"/>
    </source>
</evidence>
<evidence type="ECO:0000313" key="15">
    <source>
        <dbReference type="Proteomes" id="UP001500325"/>
    </source>
</evidence>
<dbReference type="InterPro" id="IPR002680">
    <property type="entry name" value="AOX"/>
</dbReference>
<evidence type="ECO:0000256" key="11">
    <source>
        <dbReference type="ARBA" id="ARBA00023136"/>
    </source>
</evidence>
<sequence length="365" mass="41109">MRPAPTPTGLEHGVPVQVGSVPPPRRPEPAQAAAPPRPAPRPTSRPTPRPAPAVPLHPNPVHPGQTHPGQTHPGQTHPGPVRPAPGHPHHVLRRPGPLHPLPRHPGPRPAGPSPVRDPRPGGDGTASRRLPSPDGAHEPGHPLTAAATPRLGRRALRREQLATLAAPRRRYSLLARLLFVTTDLLYGRRRTLEKFQVLEIVARIPYQIWENAAYRLLTRRHRDGALARRVHERIEENREQQDNEQWHLLIVGELVRASGKRLGRVRFRVLPLLLALSYYHVAWLMFVLAPRWSYRLNADFEDHAEHEYAEYVTEHPELETVPHRSAFADRYGAHATVADLLRQIGHDERMHKQESERYLAEGRLG</sequence>
<evidence type="ECO:0000256" key="2">
    <source>
        <dbReference type="ARBA" id="ARBA00004370"/>
    </source>
</evidence>
<feature type="compositionally biased region" description="Pro residues" evidence="12">
    <location>
        <begin position="35"/>
        <end position="61"/>
    </location>
</feature>
<evidence type="ECO:0000256" key="3">
    <source>
        <dbReference type="ARBA" id="ARBA00022448"/>
    </source>
</evidence>
<feature type="region of interest" description="Disordered" evidence="12">
    <location>
        <begin position="1"/>
        <end position="152"/>
    </location>
</feature>
<evidence type="ECO:0000256" key="13">
    <source>
        <dbReference type="SAM" id="Phobius"/>
    </source>
</evidence>
<gene>
    <name evidence="14" type="ORF">GCM10023215_18540</name>
</gene>
<organism evidence="14 15">
    <name type="scientific">Pseudonocardia yuanmonensis</name>
    <dbReference type="NCBI Taxonomy" id="1095914"/>
    <lineage>
        <taxon>Bacteria</taxon>
        <taxon>Bacillati</taxon>
        <taxon>Actinomycetota</taxon>
        <taxon>Actinomycetes</taxon>
        <taxon>Pseudonocardiales</taxon>
        <taxon>Pseudonocardiaceae</taxon>
        <taxon>Pseudonocardia</taxon>
    </lineage>
</organism>
<proteinExistence type="predicted"/>
<comment type="caution">
    <text evidence="14">The sequence shown here is derived from an EMBL/GenBank/DDBJ whole genome shotgun (WGS) entry which is preliminary data.</text>
</comment>
<name>A0ABP8W8U7_9PSEU</name>
<evidence type="ECO:0008006" key="16">
    <source>
        <dbReference type="Google" id="ProtNLM"/>
    </source>
</evidence>
<evidence type="ECO:0000256" key="10">
    <source>
        <dbReference type="ARBA" id="ARBA00023004"/>
    </source>
</evidence>
<keyword evidence="6" id="KW-0479">Metal-binding</keyword>
<keyword evidence="10" id="KW-0408">Iron</keyword>
<evidence type="ECO:0000256" key="8">
    <source>
        <dbReference type="ARBA" id="ARBA00022989"/>
    </source>
</evidence>
<evidence type="ECO:0000256" key="4">
    <source>
        <dbReference type="ARBA" id="ARBA00022660"/>
    </source>
</evidence>
<evidence type="ECO:0000256" key="9">
    <source>
        <dbReference type="ARBA" id="ARBA00023002"/>
    </source>
</evidence>
<evidence type="ECO:0000256" key="12">
    <source>
        <dbReference type="SAM" id="MobiDB-lite"/>
    </source>
</evidence>
<evidence type="ECO:0000313" key="14">
    <source>
        <dbReference type="EMBL" id="GAA4684137.1"/>
    </source>
</evidence>
<evidence type="ECO:0000256" key="5">
    <source>
        <dbReference type="ARBA" id="ARBA00022692"/>
    </source>
</evidence>
<comment type="subcellular location">
    <subcellularLocation>
        <location evidence="2">Membrane</location>
    </subcellularLocation>
</comment>
<dbReference type="EMBL" id="BAABIC010000005">
    <property type="protein sequence ID" value="GAA4684137.1"/>
    <property type="molecule type" value="Genomic_DNA"/>
</dbReference>
<reference evidence="15" key="1">
    <citation type="journal article" date="2019" name="Int. J. Syst. Evol. Microbiol.">
        <title>The Global Catalogue of Microorganisms (GCM) 10K type strain sequencing project: providing services to taxonomists for standard genome sequencing and annotation.</title>
        <authorList>
            <consortium name="The Broad Institute Genomics Platform"/>
            <consortium name="The Broad Institute Genome Sequencing Center for Infectious Disease"/>
            <person name="Wu L."/>
            <person name="Ma J."/>
        </authorList>
    </citation>
    <scope>NUCLEOTIDE SEQUENCE [LARGE SCALE GENOMIC DNA]</scope>
    <source>
        <strain evidence="15">JCM 18055</strain>
    </source>
</reference>
<keyword evidence="4" id="KW-0679">Respiratory chain</keyword>
<keyword evidence="5 13" id="KW-0812">Transmembrane</keyword>
<keyword evidence="3" id="KW-0813">Transport</keyword>